<proteinExistence type="predicted"/>
<evidence type="ECO:0000313" key="2">
    <source>
        <dbReference type="Proteomes" id="UP000536179"/>
    </source>
</evidence>
<reference evidence="1 2" key="1">
    <citation type="submission" date="2020-08" db="EMBL/GenBank/DDBJ databases">
        <title>Genomic Encyclopedia of Type Strains, Phase III (KMG-III): the genomes of soil and plant-associated and newly described type strains.</title>
        <authorList>
            <person name="Whitman W."/>
        </authorList>
    </citation>
    <scope>NUCLEOTIDE SEQUENCE [LARGE SCALE GENOMIC DNA]</scope>
    <source>
        <strain evidence="1 2">CECT 8075</strain>
    </source>
</reference>
<keyword evidence="2" id="KW-1185">Reference proteome</keyword>
<name>A0A7W5E6B5_9BACT</name>
<organism evidence="1 2">
    <name type="scientific">Aporhodopirellula rubra</name>
    <dbReference type="NCBI Taxonomy" id="980271"/>
    <lineage>
        <taxon>Bacteria</taxon>
        <taxon>Pseudomonadati</taxon>
        <taxon>Planctomycetota</taxon>
        <taxon>Planctomycetia</taxon>
        <taxon>Pirellulales</taxon>
        <taxon>Pirellulaceae</taxon>
        <taxon>Aporhodopirellula</taxon>
    </lineage>
</organism>
<sequence>MKTSVLSMISVAKNTPHTANASREISHNLNSNTSQAMVLDLLTHAAPLSVTFRRTI</sequence>
<dbReference type="Proteomes" id="UP000536179">
    <property type="component" value="Unassembled WGS sequence"/>
</dbReference>
<protein>
    <submittedName>
        <fullName evidence="1">Uncharacterized protein</fullName>
    </submittedName>
</protein>
<accession>A0A7W5E6B5</accession>
<dbReference type="AlphaFoldDB" id="A0A7W5E6B5"/>
<comment type="caution">
    <text evidence="1">The sequence shown here is derived from an EMBL/GenBank/DDBJ whole genome shotgun (WGS) entry which is preliminary data.</text>
</comment>
<dbReference type="EMBL" id="JACHXU010000044">
    <property type="protein sequence ID" value="MBB3210597.1"/>
    <property type="molecule type" value="Genomic_DNA"/>
</dbReference>
<evidence type="ECO:0000313" key="1">
    <source>
        <dbReference type="EMBL" id="MBB3210597.1"/>
    </source>
</evidence>
<gene>
    <name evidence="1" type="ORF">FHS27_006445</name>
</gene>